<gene>
    <name evidence="15" type="ORF">NYPRO_LOCUS22213</name>
</gene>
<name>A0A811ZL86_NYCPR</name>
<evidence type="ECO:0000256" key="13">
    <source>
        <dbReference type="ARBA" id="ARBA00049941"/>
    </source>
</evidence>
<dbReference type="Gene3D" id="2.60.470.10">
    <property type="entry name" value="Acid-sensing ion channels like domains"/>
    <property type="match status" value="1"/>
</dbReference>
<dbReference type="InterPro" id="IPR004724">
    <property type="entry name" value="ENaC_chordates"/>
</dbReference>
<reference evidence="15" key="1">
    <citation type="submission" date="2020-12" db="EMBL/GenBank/DDBJ databases">
        <authorList>
            <consortium name="Molecular Ecology Group"/>
        </authorList>
    </citation>
    <scope>NUCLEOTIDE SEQUENCE</scope>
    <source>
        <strain evidence="15">TBG_1078</strain>
    </source>
</reference>
<evidence type="ECO:0000256" key="4">
    <source>
        <dbReference type="ARBA" id="ARBA00022475"/>
    </source>
</evidence>
<evidence type="ECO:0000256" key="8">
    <source>
        <dbReference type="ARBA" id="ARBA00023065"/>
    </source>
</evidence>
<evidence type="ECO:0000313" key="15">
    <source>
        <dbReference type="EMBL" id="CAD7689419.1"/>
    </source>
</evidence>
<evidence type="ECO:0000256" key="1">
    <source>
        <dbReference type="ARBA" id="ARBA00004651"/>
    </source>
</evidence>
<evidence type="ECO:0000256" key="2">
    <source>
        <dbReference type="ARBA" id="ARBA00022448"/>
    </source>
</evidence>
<comment type="caution">
    <text evidence="15">The sequence shown here is derived from an EMBL/GenBank/DDBJ whole genome shotgun (WGS) entry which is preliminary data.</text>
</comment>
<keyword evidence="7" id="KW-0915">Sodium</keyword>
<evidence type="ECO:0000256" key="14">
    <source>
        <dbReference type="SAM" id="MobiDB-lite"/>
    </source>
</evidence>
<dbReference type="GO" id="GO:0034706">
    <property type="term" value="C:sodium channel complex"/>
    <property type="evidence" value="ECO:0007669"/>
    <property type="project" value="TreeGrafter"/>
</dbReference>
<dbReference type="PANTHER" id="PTHR11690:SF132">
    <property type="entry name" value="AMILORIDE-SENSITIVE SODIUM CHANNEL SUBUNIT DELTA"/>
    <property type="match status" value="1"/>
</dbReference>
<evidence type="ECO:0000256" key="7">
    <source>
        <dbReference type="ARBA" id="ARBA00023053"/>
    </source>
</evidence>
<keyword evidence="3" id="KW-0894">Sodium channel</keyword>
<comment type="subcellular location">
    <subcellularLocation>
        <location evidence="1">Cell membrane</location>
        <topology evidence="1">Multi-pass membrane protein</topology>
    </subcellularLocation>
</comment>
<dbReference type="PROSITE" id="PS01206">
    <property type="entry name" value="ASC"/>
    <property type="match status" value="1"/>
</dbReference>
<evidence type="ECO:0000313" key="16">
    <source>
        <dbReference type="Proteomes" id="UP000645828"/>
    </source>
</evidence>
<keyword evidence="10" id="KW-0739">Sodium transport</keyword>
<dbReference type="Gene3D" id="1.10.287.770">
    <property type="entry name" value="YojJ-like"/>
    <property type="match status" value="1"/>
</dbReference>
<dbReference type="PANTHER" id="PTHR11690">
    <property type="entry name" value="AMILORIDE-SENSITIVE SODIUM CHANNEL-RELATED"/>
    <property type="match status" value="1"/>
</dbReference>
<evidence type="ECO:0000256" key="9">
    <source>
        <dbReference type="ARBA" id="ARBA00023136"/>
    </source>
</evidence>
<keyword evidence="16" id="KW-1185">Reference proteome</keyword>
<dbReference type="GO" id="GO:0005886">
    <property type="term" value="C:plasma membrane"/>
    <property type="evidence" value="ECO:0007669"/>
    <property type="project" value="UniProtKB-SubCell"/>
</dbReference>
<evidence type="ECO:0000256" key="11">
    <source>
        <dbReference type="ARBA" id="ARBA00023303"/>
    </source>
</evidence>
<evidence type="ECO:0000256" key="3">
    <source>
        <dbReference type="ARBA" id="ARBA00022461"/>
    </source>
</evidence>
<keyword evidence="9" id="KW-0472">Membrane</keyword>
<dbReference type="GO" id="GO:0015280">
    <property type="term" value="F:ligand-gated sodium channel activity"/>
    <property type="evidence" value="ECO:0007669"/>
    <property type="project" value="InterPro"/>
</dbReference>
<evidence type="ECO:0000256" key="5">
    <source>
        <dbReference type="ARBA" id="ARBA00022692"/>
    </source>
</evidence>
<keyword evidence="4" id="KW-1003">Cell membrane</keyword>
<dbReference type="InterPro" id="IPR001873">
    <property type="entry name" value="ENaC"/>
</dbReference>
<sequence length="639" mass="71836">MEVLVAWGEEAHMESGWGTGWGHTKLAFWMQVRAMALTPGGSPKSQEEQPPLPPLPEDRRQERLVELHTSFRELFTFFCTNATIHGTIRLVCSSHNRLKTASWGLLFVGALAALYWQFGLLFEQYWRYPVIMTVSVHSERKLFPSVTLCDMNPHRPRSACHHLQVLDEFARENIHSLYKFNFSEDRDVLCAGDQVPLPAFYLDRTIRLQRLSQPGDQNKVGFRLCNSTGGDCFYRAHSSGVTAAREWYHFHYVNILALLPTAREDSHRSHRGHFIFSCQFDGQDCQARHFQTIHHPTYGSCYTFNGISATQHPGITHGISLVLRAEQQDQVPLLSTEASIKVMIHGRDHTPFLEHQGFSVRPGTETTIGIREDEVHRLGSPYSHCTRDAEGVDVQLLYNASYTLQTCLVSCFQQLMVETCSCGYYFYPLPSGAEYCSYTRHPGWGHCFYRLYGDLGTHRLACASRCPRPCRESSYKLSAGTSRWPSSKSADWILSALGKRDPRSLSQNPGLRSHVAKVNIFYQELNYRTVDETPIYSVPQLLSAMGSLWSLWFGSSVLSVLELLELLLDAIALALLLGCRWLRRVRAPSPGAATGASRGTPEANKLPTDCRNDINPRGGGEPASLMPHNAPGSPGRSPC</sequence>
<dbReference type="Proteomes" id="UP000645828">
    <property type="component" value="Unassembled WGS sequence"/>
</dbReference>
<proteinExistence type="predicted"/>
<dbReference type="InterPro" id="IPR020903">
    <property type="entry name" value="ENaC_CS"/>
</dbReference>
<keyword evidence="6" id="KW-1133">Transmembrane helix</keyword>
<evidence type="ECO:0000256" key="12">
    <source>
        <dbReference type="ARBA" id="ARBA00036239"/>
    </source>
</evidence>
<keyword evidence="5" id="KW-0812">Transmembrane</keyword>
<feature type="region of interest" description="Disordered" evidence="14">
    <location>
        <begin position="589"/>
        <end position="639"/>
    </location>
</feature>
<keyword evidence="2" id="KW-0813">Transport</keyword>
<evidence type="ECO:0000256" key="10">
    <source>
        <dbReference type="ARBA" id="ARBA00023201"/>
    </source>
</evidence>
<comment type="function">
    <text evidence="13">This is one of the three pore-forming subunits of the heterotrimeric epithelial sodium channel (ENaC), a critical regulator of sodium balance and fluid homeostasis. ENaC operates in epithelial tissues, where it mediates the electrodiffusion of sodium ions from extracellular fluid through the apical membrane of cells, with water following osmotically. It plays a key role in maintaining sodium homeostasis through electrogenic sodium reabsorption in the kidneys. Additionally, ENaC is essential for airway surface liquid homeostasis, which is crucial for proper mucus clearance.</text>
</comment>
<comment type="catalytic activity">
    <reaction evidence="12">
        <text>Na(+)(in) = Na(+)(out)</text>
        <dbReference type="Rhea" id="RHEA:34963"/>
        <dbReference type="ChEBI" id="CHEBI:29101"/>
    </reaction>
</comment>
<evidence type="ECO:0000256" key="6">
    <source>
        <dbReference type="ARBA" id="ARBA00022989"/>
    </source>
</evidence>
<dbReference type="AlphaFoldDB" id="A0A811ZL86"/>
<accession>A0A811ZL86</accession>
<keyword evidence="11" id="KW-0407">Ion channel</keyword>
<protein>
    <submittedName>
        <fullName evidence="15">(raccoon dog) hypothetical protein</fullName>
    </submittedName>
</protein>
<dbReference type="NCBIfam" id="TIGR00859">
    <property type="entry name" value="ENaC"/>
    <property type="match status" value="1"/>
</dbReference>
<dbReference type="EMBL" id="CAJHUB010000769">
    <property type="protein sequence ID" value="CAD7689419.1"/>
    <property type="molecule type" value="Genomic_DNA"/>
</dbReference>
<organism evidence="15 16">
    <name type="scientific">Nyctereutes procyonoides</name>
    <name type="common">Raccoon dog</name>
    <name type="synonym">Canis procyonoides</name>
    <dbReference type="NCBI Taxonomy" id="34880"/>
    <lineage>
        <taxon>Eukaryota</taxon>
        <taxon>Metazoa</taxon>
        <taxon>Chordata</taxon>
        <taxon>Craniata</taxon>
        <taxon>Vertebrata</taxon>
        <taxon>Euteleostomi</taxon>
        <taxon>Mammalia</taxon>
        <taxon>Eutheria</taxon>
        <taxon>Laurasiatheria</taxon>
        <taxon>Carnivora</taxon>
        <taxon>Caniformia</taxon>
        <taxon>Canidae</taxon>
        <taxon>Nyctereutes</taxon>
    </lineage>
</organism>
<dbReference type="PRINTS" id="PR01078">
    <property type="entry name" value="AMINACHANNEL"/>
</dbReference>
<keyword evidence="8" id="KW-0406">Ion transport</keyword>
<dbReference type="Pfam" id="PF00858">
    <property type="entry name" value="ASC"/>
    <property type="match status" value="1"/>
</dbReference>